<reference evidence="1" key="2">
    <citation type="submission" date="2023-05" db="EMBL/GenBank/DDBJ databases">
        <authorList>
            <person name="Schelkunov M.I."/>
        </authorList>
    </citation>
    <scope>NUCLEOTIDE SEQUENCE</scope>
    <source>
        <strain evidence="1">Hsosn_3</strain>
        <tissue evidence="1">Leaf</tissue>
    </source>
</reference>
<dbReference type="PANTHER" id="PTHR47926">
    <property type="entry name" value="PENTATRICOPEPTIDE REPEAT-CONTAINING PROTEIN"/>
    <property type="match status" value="1"/>
</dbReference>
<comment type="caution">
    <text evidence="1">The sequence shown here is derived from an EMBL/GenBank/DDBJ whole genome shotgun (WGS) entry which is preliminary data.</text>
</comment>
<dbReference type="GO" id="GO:0003723">
    <property type="term" value="F:RNA binding"/>
    <property type="evidence" value="ECO:0007669"/>
    <property type="project" value="InterPro"/>
</dbReference>
<sequence>MQEAMETLINMPSFGESSQESSLWAAILGLCRFKGNMVLGEQIAKALIDQDPLNQSYSALLMIVYVVAGQWEDVARTKETMKERGFKRIPGHTLADLKFTVHNLKSSGIENRHIWLSCQSTAHAPWKRILRLRPTALRHLHIKIGNRNSTLLRHESRSIIVEHPWFLPELRSDMPMEMIQWLLYFDRETSAFAEKQV</sequence>
<evidence type="ECO:0000313" key="1">
    <source>
        <dbReference type="EMBL" id="KAK1379056.1"/>
    </source>
</evidence>
<dbReference type="GO" id="GO:0009451">
    <property type="term" value="P:RNA modification"/>
    <property type="evidence" value="ECO:0007669"/>
    <property type="project" value="InterPro"/>
</dbReference>
<reference evidence="1" key="1">
    <citation type="submission" date="2023-02" db="EMBL/GenBank/DDBJ databases">
        <title>Genome of toxic invasive species Heracleum sosnowskyi carries increased number of genes despite the absence of recent whole-genome duplications.</title>
        <authorList>
            <person name="Schelkunov M."/>
            <person name="Shtratnikova V."/>
            <person name="Makarenko M."/>
            <person name="Klepikova A."/>
            <person name="Omelchenko D."/>
            <person name="Novikova G."/>
            <person name="Obukhova E."/>
            <person name="Bogdanov V."/>
            <person name="Penin A."/>
            <person name="Logacheva M."/>
        </authorList>
    </citation>
    <scope>NUCLEOTIDE SEQUENCE</scope>
    <source>
        <strain evidence="1">Hsosn_3</strain>
        <tissue evidence="1">Leaf</tissue>
    </source>
</reference>
<keyword evidence="2" id="KW-1185">Reference proteome</keyword>
<dbReference type="InterPro" id="IPR046848">
    <property type="entry name" value="E_motif"/>
</dbReference>
<dbReference type="Proteomes" id="UP001237642">
    <property type="component" value="Unassembled WGS sequence"/>
</dbReference>
<evidence type="ECO:0000313" key="2">
    <source>
        <dbReference type="Proteomes" id="UP001237642"/>
    </source>
</evidence>
<evidence type="ECO:0008006" key="3">
    <source>
        <dbReference type="Google" id="ProtNLM"/>
    </source>
</evidence>
<organism evidence="1 2">
    <name type="scientific">Heracleum sosnowskyi</name>
    <dbReference type="NCBI Taxonomy" id="360622"/>
    <lineage>
        <taxon>Eukaryota</taxon>
        <taxon>Viridiplantae</taxon>
        <taxon>Streptophyta</taxon>
        <taxon>Embryophyta</taxon>
        <taxon>Tracheophyta</taxon>
        <taxon>Spermatophyta</taxon>
        <taxon>Magnoliopsida</taxon>
        <taxon>eudicotyledons</taxon>
        <taxon>Gunneridae</taxon>
        <taxon>Pentapetalae</taxon>
        <taxon>asterids</taxon>
        <taxon>campanulids</taxon>
        <taxon>Apiales</taxon>
        <taxon>Apiaceae</taxon>
        <taxon>Apioideae</taxon>
        <taxon>apioid superclade</taxon>
        <taxon>Tordylieae</taxon>
        <taxon>Tordyliinae</taxon>
        <taxon>Heracleum</taxon>
    </lineage>
</organism>
<dbReference type="EMBL" id="JAUIZM010000006">
    <property type="protein sequence ID" value="KAK1379056.1"/>
    <property type="molecule type" value="Genomic_DNA"/>
</dbReference>
<dbReference type="PANTHER" id="PTHR47926:SF365">
    <property type="entry name" value="DYW DOMAIN-CONTAINING PROTEIN"/>
    <property type="match status" value="1"/>
</dbReference>
<accession>A0AAD8I4R0</accession>
<proteinExistence type="predicted"/>
<dbReference type="AlphaFoldDB" id="A0AAD8I4R0"/>
<gene>
    <name evidence="1" type="ORF">POM88_025800</name>
</gene>
<dbReference type="InterPro" id="IPR046960">
    <property type="entry name" value="PPR_At4g14850-like_plant"/>
</dbReference>
<protein>
    <recommendedName>
        <fullName evidence="3">Pentatricopeptide repeat-containing protein</fullName>
    </recommendedName>
</protein>
<name>A0AAD8I4R0_9APIA</name>
<dbReference type="Pfam" id="PF20431">
    <property type="entry name" value="E_motif"/>
    <property type="match status" value="1"/>
</dbReference>